<dbReference type="EMBL" id="VOBR01000052">
    <property type="protein sequence ID" value="TWP44363.1"/>
    <property type="molecule type" value="Genomic_DNA"/>
</dbReference>
<dbReference type="AlphaFoldDB" id="A0A563EFF8"/>
<feature type="compositionally biased region" description="Polar residues" evidence="1">
    <location>
        <begin position="26"/>
        <end position="35"/>
    </location>
</feature>
<organism evidence="4 5">
    <name type="scientific">Lentzea tibetensis</name>
    <dbReference type="NCBI Taxonomy" id="2591470"/>
    <lineage>
        <taxon>Bacteria</taxon>
        <taxon>Bacillati</taxon>
        <taxon>Actinomycetota</taxon>
        <taxon>Actinomycetes</taxon>
        <taxon>Pseudonocardiales</taxon>
        <taxon>Pseudonocardiaceae</taxon>
        <taxon>Lentzea</taxon>
    </lineage>
</organism>
<keyword evidence="5" id="KW-1185">Reference proteome</keyword>
<evidence type="ECO:0000313" key="5">
    <source>
        <dbReference type="Proteomes" id="UP000316639"/>
    </source>
</evidence>
<keyword evidence="2" id="KW-1133">Transmembrane helix</keyword>
<dbReference type="SMART" id="SM00754">
    <property type="entry name" value="CHRD"/>
    <property type="match status" value="1"/>
</dbReference>
<evidence type="ECO:0000256" key="1">
    <source>
        <dbReference type="SAM" id="MobiDB-lite"/>
    </source>
</evidence>
<keyword evidence="2" id="KW-0812">Transmembrane</keyword>
<dbReference type="Pfam" id="PF07452">
    <property type="entry name" value="CHRD"/>
    <property type="match status" value="1"/>
</dbReference>
<accession>A0A563EFF8</accession>
<protein>
    <submittedName>
        <fullName evidence="4">CHRD domain-containing protein</fullName>
    </submittedName>
</protein>
<evidence type="ECO:0000256" key="2">
    <source>
        <dbReference type="SAM" id="Phobius"/>
    </source>
</evidence>
<feature type="transmembrane region" description="Helical" evidence="2">
    <location>
        <begin position="76"/>
        <end position="95"/>
    </location>
</feature>
<comment type="caution">
    <text evidence="4">The sequence shown here is derived from an EMBL/GenBank/DDBJ whole genome shotgun (WGS) entry which is preliminary data.</text>
</comment>
<gene>
    <name evidence="4" type="ORF">FKR81_41290</name>
</gene>
<keyword evidence="2" id="KW-0472">Membrane</keyword>
<dbReference type="Proteomes" id="UP000316639">
    <property type="component" value="Unassembled WGS sequence"/>
</dbReference>
<dbReference type="InterPro" id="IPR010895">
    <property type="entry name" value="CHRD"/>
</dbReference>
<dbReference type="OrthoDB" id="8901345at2"/>
<sequence length="242" mass="25286">MQQVLAYDNEVCAETSHVEHTRHLSPHQNRQTHTPTACRPETCSRFSNSLNPCDQDGVEGGGFRSVMGRSEMRTKLVLLGLLLAAGTAGSTAMAGSDANQVRLSGLNEDPLVLSTTGTGQFRARVDETKQEITYRLSYSALEGAVTQAHLHLGGSAQSGQIIVFLCTNAGNGPAGTQACPAAPATVTGTLKATDVIGPAPQGIAAGEFAEVARAIRAGAVYVNVHSAKYPAGEIRAQLGHNH</sequence>
<feature type="domain" description="CHRD" evidence="3">
    <location>
        <begin position="97"/>
        <end position="240"/>
    </location>
</feature>
<evidence type="ECO:0000259" key="3">
    <source>
        <dbReference type="SMART" id="SM00754"/>
    </source>
</evidence>
<reference evidence="4 5" key="1">
    <citation type="submission" date="2019-07" db="EMBL/GenBank/DDBJ databases">
        <title>Lentzea xizangensis sp. nov., isolated from Qinghai-Tibetan Plateau Soils.</title>
        <authorList>
            <person name="Huang J."/>
        </authorList>
    </citation>
    <scope>NUCLEOTIDE SEQUENCE [LARGE SCALE GENOMIC DNA]</scope>
    <source>
        <strain evidence="4 5">FXJ1.1311</strain>
    </source>
</reference>
<proteinExistence type="predicted"/>
<name>A0A563EFF8_9PSEU</name>
<feature type="region of interest" description="Disordered" evidence="1">
    <location>
        <begin position="17"/>
        <end position="36"/>
    </location>
</feature>
<evidence type="ECO:0000313" key="4">
    <source>
        <dbReference type="EMBL" id="TWP44363.1"/>
    </source>
</evidence>